<dbReference type="RefSeq" id="WP_270896565.1">
    <property type="nucleotide sequence ID" value="NZ_JBHSPF010000039.1"/>
</dbReference>
<dbReference type="Proteomes" id="UP001596143">
    <property type="component" value="Unassembled WGS sequence"/>
</dbReference>
<accession>A0ABW0U8E5</accession>
<comment type="caution">
    <text evidence="2">The sequence shown here is derived from an EMBL/GenBank/DDBJ whole genome shotgun (WGS) entry which is preliminary data.</text>
</comment>
<proteinExistence type="predicted"/>
<gene>
    <name evidence="2" type="ORF">ACFPTR_08525</name>
</gene>
<dbReference type="EMBL" id="JBHSPF010000039">
    <property type="protein sequence ID" value="MFC5628916.1"/>
    <property type="molecule type" value="Genomic_DNA"/>
</dbReference>
<evidence type="ECO:0000313" key="3">
    <source>
        <dbReference type="Proteomes" id="UP001596143"/>
    </source>
</evidence>
<name>A0ABW0U8E5_9BACI</name>
<sequence length="242" mass="27278">MKNRVILVAISCLFLFTACQDVSSSSNKEESVEALQLKELSGREKEYANIGNDYIAVYEVGEIPEEIATLEMIVHAYENGKRVDDYENSVFALGLVEQEDEELAEIVVGMTEQSSEEDKTTYRLELTQLFERHHEDSGEMNRTSSISNILLPFEMNHAVSSVQSNVPIVVGETSWLLVQHSGSSSVHDVNRENNLEKLISEEERVIAIGVRWTDKETAEMAMDEVNSVAWKRGNKTNQSMVK</sequence>
<protein>
    <submittedName>
        <fullName evidence="2">Uncharacterized protein</fullName>
    </submittedName>
</protein>
<evidence type="ECO:0000313" key="2">
    <source>
        <dbReference type="EMBL" id="MFC5628916.1"/>
    </source>
</evidence>
<reference evidence="3" key="1">
    <citation type="journal article" date="2019" name="Int. J. Syst. Evol. Microbiol.">
        <title>The Global Catalogue of Microorganisms (GCM) 10K type strain sequencing project: providing services to taxonomists for standard genome sequencing and annotation.</title>
        <authorList>
            <consortium name="The Broad Institute Genomics Platform"/>
            <consortium name="The Broad Institute Genome Sequencing Center for Infectious Disease"/>
            <person name="Wu L."/>
            <person name="Ma J."/>
        </authorList>
    </citation>
    <scope>NUCLEOTIDE SEQUENCE [LARGE SCALE GENOMIC DNA]</scope>
    <source>
        <strain evidence="3">CGMCC 1.15790</strain>
    </source>
</reference>
<feature type="chain" id="PRO_5047186110" evidence="1">
    <location>
        <begin position="21"/>
        <end position="242"/>
    </location>
</feature>
<keyword evidence="3" id="KW-1185">Reference proteome</keyword>
<evidence type="ECO:0000256" key="1">
    <source>
        <dbReference type="SAM" id="SignalP"/>
    </source>
</evidence>
<keyword evidence="1" id="KW-0732">Signal</keyword>
<dbReference type="PROSITE" id="PS51257">
    <property type="entry name" value="PROKAR_LIPOPROTEIN"/>
    <property type="match status" value="1"/>
</dbReference>
<organism evidence="2 3">
    <name type="scientific">Aliibacillus thermotolerans</name>
    <dbReference type="NCBI Taxonomy" id="1834418"/>
    <lineage>
        <taxon>Bacteria</taxon>
        <taxon>Bacillati</taxon>
        <taxon>Bacillota</taxon>
        <taxon>Bacilli</taxon>
        <taxon>Bacillales</taxon>
        <taxon>Bacillaceae</taxon>
        <taxon>Aliibacillus</taxon>
    </lineage>
</organism>
<feature type="signal peptide" evidence="1">
    <location>
        <begin position="1"/>
        <end position="20"/>
    </location>
</feature>